<gene>
    <name evidence="2" type="ORF">KI659_03770</name>
</gene>
<feature type="signal peptide" evidence="1">
    <location>
        <begin position="1"/>
        <end position="22"/>
    </location>
</feature>
<proteinExistence type="predicted"/>
<dbReference type="Proteomes" id="UP001319104">
    <property type="component" value="Unassembled WGS sequence"/>
</dbReference>
<sequence length="451" mass="51978">MKRLLFSLLIVVLVSQPQTSIAQLAAWGIVKGEVLPYRTGDTIPVYGMKEMNKKKYQYFIQGENQVFHFVSQDRVELLPTSFNYWESVWFANRAADIKKDGWDRDLRDELNEDAIEYYSNAKKNDMLFEDDMLTDYLYQIVYNVFPEDLIKHRNRNLSVVVVKSTTPESFSFDNGMIVLTTAELAQMENEEQLVKLLTERVSNVVLEHNLLNTKKAIRAERRANMWGNLFTVASAATMAYTNNRYGTYFDAYDALDMGISAQFISGSILQSIGAKYSSEQYQLASSIADQYLQQHPGKFDNEKEAFLANISGAISYTAWQEYHLKNYDYALSLVDRLYVNHLATEEDFLLLSKVYRKTINTEEGNNLALGYLKEAQKLAITPMIEIDKEAGLLYLRQNDKENAKKSFQAYRDNLIKLQEKGNNVNSELKSINQIMFKHRLNGEVEYEASID</sequence>
<protein>
    <recommendedName>
        <fullName evidence="4">M48 family metalloprotease</fullName>
    </recommendedName>
</protein>
<dbReference type="AlphaFoldDB" id="A0AAP2CEV5"/>
<keyword evidence="1" id="KW-0732">Signal</keyword>
<reference evidence="2 3" key="1">
    <citation type="submission" date="2021-05" db="EMBL/GenBank/DDBJ databases">
        <authorList>
            <person name="Zhang Z.D."/>
            <person name="Osman G."/>
        </authorList>
    </citation>
    <scope>NUCLEOTIDE SEQUENCE [LARGE SCALE GENOMIC DNA]</scope>
    <source>
        <strain evidence="2 3">KCTC 32217</strain>
    </source>
</reference>
<accession>A0AAP2CEV5</accession>
<comment type="caution">
    <text evidence="2">The sequence shown here is derived from an EMBL/GenBank/DDBJ whole genome shotgun (WGS) entry which is preliminary data.</text>
</comment>
<organism evidence="2 3">
    <name type="scientific">Litoribacter ruber</name>
    <dbReference type="NCBI Taxonomy" id="702568"/>
    <lineage>
        <taxon>Bacteria</taxon>
        <taxon>Pseudomonadati</taxon>
        <taxon>Bacteroidota</taxon>
        <taxon>Cytophagia</taxon>
        <taxon>Cytophagales</taxon>
        <taxon>Cyclobacteriaceae</taxon>
        <taxon>Litoribacter</taxon>
    </lineage>
</organism>
<evidence type="ECO:0000313" key="2">
    <source>
        <dbReference type="EMBL" id="MBS9523128.1"/>
    </source>
</evidence>
<evidence type="ECO:0008006" key="4">
    <source>
        <dbReference type="Google" id="ProtNLM"/>
    </source>
</evidence>
<evidence type="ECO:0000256" key="1">
    <source>
        <dbReference type="SAM" id="SignalP"/>
    </source>
</evidence>
<dbReference type="EMBL" id="JAHCMY010000001">
    <property type="protein sequence ID" value="MBS9523128.1"/>
    <property type="molecule type" value="Genomic_DNA"/>
</dbReference>
<evidence type="ECO:0000313" key="3">
    <source>
        <dbReference type="Proteomes" id="UP001319104"/>
    </source>
</evidence>
<dbReference type="RefSeq" id="WP_213943992.1">
    <property type="nucleotide sequence ID" value="NZ_JAHBGI010000003.1"/>
</dbReference>
<name>A0AAP2CEV5_9BACT</name>
<feature type="chain" id="PRO_5042889905" description="M48 family metalloprotease" evidence="1">
    <location>
        <begin position="23"/>
        <end position="451"/>
    </location>
</feature>
<keyword evidence="3" id="KW-1185">Reference proteome</keyword>